<evidence type="ECO:0000313" key="2">
    <source>
        <dbReference type="Proteomes" id="UP001257234"/>
    </source>
</evidence>
<dbReference type="EMBL" id="JAVJIU010000002">
    <property type="protein sequence ID" value="MDR5590347.1"/>
    <property type="molecule type" value="Genomic_DNA"/>
</dbReference>
<evidence type="ECO:0008006" key="3">
    <source>
        <dbReference type="Google" id="ProtNLM"/>
    </source>
</evidence>
<keyword evidence="2" id="KW-1185">Reference proteome</keyword>
<evidence type="ECO:0000313" key="1">
    <source>
        <dbReference type="EMBL" id="MDR5590347.1"/>
    </source>
</evidence>
<sequence length="321" mass="36391">MNLKSIFKILVFLSILGCKESKPENDQVNDSPNNSTLNIIGNYVSDSYNKRDEGYDWLAINIQQVSSENYQLKVRSRADKKRPTCLMDLSINKVSEGEYSGILQGKKIMVDFSKDSLRIYPENKSGEAVLSFYCSGGATVAGSYSKITSEIDPDQVDKTLYHKNLMLQNIGFIIKSIQDEKEKVLQIQPYGLSINNDLVSHSFKGRIKNAEIEDLNSDGYPEILVYIVTPDNFGKVIGYSVNNGKSMSMIYLPEIQDNADFKNDYQGFDDFAIAETSLIRRFPVYNNSIKTDTIKQIVYKLKDGENSRKFEIESVDIYSLK</sequence>
<dbReference type="RefSeq" id="WP_309561218.1">
    <property type="nucleotide sequence ID" value="NZ_JAVJIU010000002.1"/>
</dbReference>
<gene>
    <name evidence="1" type="ORF">RE431_06835</name>
</gene>
<accession>A0ABU1EPP1</accession>
<protein>
    <recommendedName>
        <fullName evidence="3">PliI/PliC-like inhibitor of I-type lysozyme</fullName>
    </recommendedName>
</protein>
<dbReference type="Proteomes" id="UP001257234">
    <property type="component" value="Unassembled WGS sequence"/>
</dbReference>
<organism evidence="1 2">
    <name type="scientific">Christiangramia sediminicola</name>
    <dbReference type="NCBI Taxonomy" id="3073267"/>
    <lineage>
        <taxon>Bacteria</taxon>
        <taxon>Pseudomonadati</taxon>
        <taxon>Bacteroidota</taxon>
        <taxon>Flavobacteriia</taxon>
        <taxon>Flavobacteriales</taxon>
        <taxon>Flavobacteriaceae</taxon>
        <taxon>Christiangramia</taxon>
    </lineage>
</organism>
<proteinExistence type="predicted"/>
<comment type="caution">
    <text evidence="1">The sequence shown here is derived from an EMBL/GenBank/DDBJ whole genome shotgun (WGS) entry which is preliminary data.</text>
</comment>
<name>A0ABU1EPP1_9FLAO</name>
<reference evidence="2" key="1">
    <citation type="submission" date="2023-07" db="EMBL/GenBank/DDBJ databases">
        <title>Christiangramia sp. SM2212., a novel bacterium of the family Flavobacteriaceae isolated from the sea sediment.</title>
        <authorList>
            <person name="Wang J."/>
            <person name="Zhang X."/>
        </authorList>
    </citation>
    <scope>NUCLEOTIDE SEQUENCE [LARGE SCALE GENOMIC DNA]</scope>
    <source>
        <strain evidence="2">SM2212</strain>
    </source>
</reference>